<name>A0A9J6FYZ9_HAELO</name>
<evidence type="ECO:0000313" key="3">
    <source>
        <dbReference type="Proteomes" id="UP000821853"/>
    </source>
</evidence>
<dbReference type="VEuPathDB" id="VectorBase:HLOH_049853"/>
<dbReference type="PROSITE" id="PS50835">
    <property type="entry name" value="IG_LIKE"/>
    <property type="match status" value="1"/>
</dbReference>
<protein>
    <recommendedName>
        <fullName evidence="1">Ig-like domain-containing protein</fullName>
    </recommendedName>
</protein>
<reference evidence="2 3" key="1">
    <citation type="journal article" date="2020" name="Cell">
        <title>Large-Scale Comparative Analyses of Tick Genomes Elucidate Their Genetic Diversity and Vector Capacities.</title>
        <authorList>
            <consortium name="Tick Genome and Microbiome Consortium (TIGMIC)"/>
            <person name="Jia N."/>
            <person name="Wang J."/>
            <person name="Shi W."/>
            <person name="Du L."/>
            <person name="Sun Y."/>
            <person name="Zhan W."/>
            <person name="Jiang J.F."/>
            <person name="Wang Q."/>
            <person name="Zhang B."/>
            <person name="Ji P."/>
            <person name="Bell-Sakyi L."/>
            <person name="Cui X.M."/>
            <person name="Yuan T.T."/>
            <person name="Jiang B.G."/>
            <person name="Yang W.F."/>
            <person name="Lam T.T."/>
            <person name="Chang Q.C."/>
            <person name="Ding S.J."/>
            <person name="Wang X.J."/>
            <person name="Zhu J.G."/>
            <person name="Ruan X.D."/>
            <person name="Zhao L."/>
            <person name="Wei J.T."/>
            <person name="Ye R.Z."/>
            <person name="Que T.C."/>
            <person name="Du C.H."/>
            <person name="Zhou Y.H."/>
            <person name="Cheng J.X."/>
            <person name="Dai P.F."/>
            <person name="Guo W.B."/>
            <person name="Han X.H."/>
            <person name="Huang E.J."/>
            <person name="Li L.F."/>
            <person name="Wei W."/>
            <person name="Gao Y.C."/>
            <person name="Liu J.Z."/>
            <person name="Shao H.Z."/>
            <person name="Wang X."/>
            <person name="Wang C.C."/>
            <person name="Yang T.C."/>
            <person name="Huo Q.B."/>
            <person name="Li W."/>
            <person name="Chen H.Y."/>
            <person name="Chen S.E."/>
            <person name="Zhou L.G."/>
            <person name="Ni X.B."/>
            <person name="Tian J.H."/>
            <person name="Sheng Y."/>
            <person name="Liu T."/>
            <person name="Pan Y.S."/>
            <person name="Xia L.Y."/>
            <person name="Li J."/>
            <person name="Zhao F."/>
            <person name="Cao W.C."/>
        </authorList>
    </citation>
    <scope>NUCLEOTIDE SEQUENCE [LARGE SCALE GENOMIC DNA]</scope>
    <source>
        <strain evidence="2">HaeL-2018</strain>
    </source>
</reference>
<feature type="domain" description="Ig-like" evidence="1">
    <location>
        <begin position="40"/>
        <end position="142"/>
    </location>
</feature>
<evidence type="ECO:0000259" key="1">
    <source>
        <dbReference type="PROSITE" id="PS50835"/>
    </source>
</evidence>
<keyword evidence="3" id="KW-1185">Reference proteome</keyword>
<evidence type="ECO:0000313" key="2">
    <source>
        <dbReference type="EMBL" id="KAH9367577.1"/>
    </source>
</evidence>
<dbReference type="EMBL" id="JABSTR010000004">
    <property type="protein sequence ID" value="KAH9367577.1"/>
    <property type="molecule type" value="Genomic_DNA"/>
</dbReference>
<dbReference type="Proteomes" id="UP000821853">
    <property type="component" value="Chromosome 2"/>
</dbReference>
<dbReference type="InterPro" id="IPR007110">
    <property type="entry name" value="Ig-like_dom"/>
</dbReference>
<accession>A0A9J6FYZ9</accession>
<sequence length="175" mass="19577">MYTAAAFELEKNIKGSPNGEHKPLQAGKQLAGRPIVSRLPQLLHMDHEVILRPKEGLQLTTFALVCVAATIRLAANVHWERGKEKDKVGLNKIQGTIRYSTPKKEDALKVFALNKLQFGSKVYEVTTHMAAPEDCGTAWCTALTYASSKRNCRWASLIQRTSLFSECVGWVHRSR</sequence>
<dbReference type="AlphaFoldDB" id="A0A9J6FYZ9"/>
<organism evidence="2 3">
    <name type="scientific">Haemaphysalis longicornis</name>
    <name type="common">Bush tick</name>
    <dbReference type="NCBI Taxonomy" id="44386"/>
    <lineage>
        <taxon>Eukaryota</taxon>
        <taxon>Metazoa</taxon>
        <taxon>Ecdysozoa</taxon>
        <taxon>Arthropoda</taxon>
        <taxon>Chelicerata</taxon>
        <taxon>Arachnida</taxon>
        <taxon>Acari</taxon>
        <taxon>Parasitiformes</taxon>
        <taxon>Ixodida</taxon>
        <taxon>Ixodoidea</taxon>
        <taxon>Ixodidae</taxon>
        <taxon>Haemaphysalinae</taxon>
        <taxon>Haemaphysalis</taxon>
    </lineage>
</organism>
<proteinExistence type="predicted"/>
<gene>
    <name evidence="2" type="ORF">HPB48_002869</name>
</gene>
<comment type="caution">
    <text evidence="2">The sequence shown here is derived from an EMBL/GenBank/DDBJ whole genome shotgun (WGS) entry which is preliminary data.</text>
</comment>